<evidence type="ECO:0000313" key="2">
    <source>
        <dbReference type="Proteomes" id="UP000318825"/>
    </source>
</evidence>
<dbReference type="AlphaFoldDB" id="A0A4Y3WAJ4"/>
<dbReference type="RefSeq" id="WP_210242928.1">
    <property type="nucleotide sequence ID" value="NZ_BJNF01000002.1"/>
</dbReference>
<gene>
    <name evidence="1" type="ORF">NWI01_01580</name>
</gene>
<dbReference type="EMBL" id="BJNF01000002">
    <property type="protein sequence ID" value="GEC14266.1"/>
    <property type="molecule type" value="Genomic_DNA"/>
</dbReference>
<proteinExistence type="predicted"/>
<accession>A0A4Y3WAJ4</accession>
<reference evidence="1 2" key="1">
    <citation type="submission" date="2019-06" db="EMBL/GenBank/DDBJ databases">
        <title>Whole genome shotgun sequence of Nitrobacter winogradskyi NBRC 14297.</title>
        <authorList>
            <person name="Hosoyama A."/>
            <person name="Uohara A."/>
            <person name="Ohji S."/>
            <person name="Ichikawa N."/>
        </authorList>
    </citation>
    <scope>NUCLEOTIDE SEQUENCE [LARGE SCALE GENOMIC DNA]</scope>
    <source>
        <strain evidence="1 2">NBRC 14297</strain>
    </source>
</reference>
<sequence>MSGQEKIESLLKQMSKLSWPARAALLAQLTEQHGEGFADVVRREFARRYPKEASR</sequence>
<protein>
    <recommendedName>
        <fullName evidence="3">Transcriptional regulator</fullName>
    </recommendedName>
</protein>
<comment type="caution">
    <text evidence="1">The sequence shown here is derived from an EMBL/GenBank/DDBJ whole genome shotgun (WGS) entry which is preliminary data.</text>
</comment>
<organism evidence="1 2">
    <name type="scientific">Nitrobacter winogradskyi</name>
    <name type="common">Nitrobacter agilis</name>
    <dbReference type="NCBI Taxonomy" id="913"/>
    <lineage>
        <taxon>Bacteria</taxon>
        <taxon>Pseudomonadati</taxon>
        <taxon>Pseudomonadota</taxon>
        <taxon>Alphaproteobacteria</taxon>
        <taxon>Hyphomicrobiales</taxon>
        <taxon>Nitrobacteraceae</taxon>
        <taxon>Nitrobacter</taxon>
    </lineage>
</organism>
<dbReference type="Proteomes" id="UP000318825">
    <property type="component" value="Unassembled WGS sequence"/>
</dbReference>
<evidence type="ECO:0008006" key="3">
    <source>
        <dbReference type="Google" id="ProtNLM"/>
    </source>
</evidence>
<name>A0A4Y3WAJ4_NITWI</name>
<evidence type="ECO:0000313" key="1">
    <source>
        <dbReference type="EMBL" id="GEC14266.1"/>
    </source>
</evidence>